<evidence type="ECO:0000313" key="7">
    <source>
        <dbReference type="EMBL" id="KAI9275872.1"/>
    </source>
</evidence>
<accession>A0AAD5PJ98</accession>
<evidence type="ECO:0000256" key="5">
    <source>
        <dbReference type="SAM" id="MobiDB-lite"/>
    </source>
</evidence>
<comment type="caution">
    <text evidence="7">The sequence shown here is derived from an EMBL/GenBank/DDBJ whole genome shotgun (WGS) entry which is preliminary data.</text>
</comment>
<dbReference type="InterPro" id="IPR018499">
    <property type="entry name" value="Tetraspanin/Peripherin"/>
</dbReference>
<evidence type="ECO:0000313" key="8">
    <source>
        <dbReference type="Proteomes" id="UP001209540"/>
    </source>
</evidence>
<organism evidence="7 8">
    <name type="scientific">Phascolomyces articulosus</name>
    <dbReference type="NCBI Taxonomy" id="60185"/>
    <lineage>
        <taxon>Eukaryota</taxon>
        <taxon>Fungi</taxon>
        <taxon>Fungi incertae sedis</taxon>
        <taxon>Mucoromycota</taxon>
        <taxon>Mucoromycotina</taxon>
        <taxon>Mucoromycetes</taxon>
        <taxon>Mucorales</taxon>
        <taxon>Lichtheimiaceae</taxon>
        <taxon>Phascolomyces</taxon>
    </lineage>
</organism>
<evidence type="ECO:0000256" key="2">
    <source>
        <dbReference type="ARBA" id="ARBA00022692"/>
    </source>
</evidence>
<name>A0AAD5PJ98_9FUNG</name>
<dbReference type="AlphaFoldDB" id="A0AAD5PJ98"/>
<keyword evidence="3 6" id="KW-1133">Transmembrane helix</keyword>
<dbReference type="Pfam" id="PF00335">
    <property type="entry name" value="Tetraspanin"/>
    <property type="match status" value="1"/>
</dbReference>
<evidence type="ECO:0000256" key="6">
    <source>
        <dbReference type="SAM" id="Phobius"/>
    </source>
</evidence>
<comment type="subcellular location">
    <subcellularLocation>
        <location evidence="1">Membrane</location>
        <topology evidence="1">Multi-pass membrane protein</topology>
    </subcellularLocation>
</comment>
<dbReference type="GO" id="GO:0016020">
    <property type="term" value="C:membrane"/>
    <property type="evidence" value="ECO:0007669"/>
    <property type="project" value="UniProtKB-SubCell"/>
</dbReference>
<keyword evidence="8" id="KW-1185">Reference proteome</keyword>
<gene>
    <name evidence="7" type="ORF">BDA99DRAFT_555629</name>
</gene>
<dbReference type="EMBL" id="JAIXMP010000003">
    <property type="protein sequence ID" value="KAI9275872.1"/>
    <property type="molecule type" value="Genomic_DNA"/>
</dbReference>
<feature type="transmembrane region" description="Helical" evidence="6">
    <location>
        <begin position="91"/>
        <end position="115"/>
    </location>
</feature>
<evidence type="ECO:0008006" key="9">
    <source>
        <dbReference type="Google" id="ProtNLM"/>
    </source>
</evidence>
<proteinExistence type="predicted"/>
<feature type="region of interest" description="Disordered" evidence="5">
    <location>
        <begin position="1"/>
        <end position="29"/>
    </location>
</feature>
<feature type="transmembrane region" description="Helical" evidence="6">
    <location>
        <begin position="163"/>
        <end position="184"/>
    </location>
</feature>
<feature type="compositionally biased region" description="Low complexity" evidence="5">
    <location>
        <begin position="7"/>
        <end position="24"/>
    </location>
</feature>
<evidence type="ECO:0000256" key="1">
    <source>
        <dbReference type="ARBA" id="ARBA00004141"/>
    </source>
</evidence>
<feature type="transmembrane region" description="Helical" evidence="6">
    <location>
        <begin position="135"/>
        <end position="156"/>
    </location>
</feature>
<reference evidence="7" key="2">
    <citation type="submission" date="2023-02" db="EMBL/GenBank/DDBJ databases">
        <authorList>
            <consortium name="DOE Joint Genome Institute"/>
            <person name="Mondo S.J."/>
            <person name="Chang Y."/>
            <person name="Wang Y."/>
            <person name="Ahrendt S."/>
            <person name="Andreopoulos W."/>
            <person name="Barry K."/>
            <person name="Beard J."/>
            <person name="Benny G.L."/>
            <person name="Blankenship S."/>
            <person name="Bonito G."/>
            <person name="Cuomo C."/>
            <person name="Desiro A."/>
            <person name="Gervers K.A."/>
            <person name="Hundley H."/>
            <person name="Kuo A."/>
            <person name="LaButti K."/>
            <person name="Lang B.F."/>
            <person name="Lipzen A."/>
            <person name="O'Donnell K."/>
            <person name="Pangilinan J."/>
            <person name="Reynolds N."/>
            <person name="Sandor L."/>
            <person name="Smith M.W."/>
            <person name="Tsang A."/>
            <person name="Grigoriev I.V."/>
            <person name="Stajich J.E."/>
            <person name="Spatafora J.W."/>
        </authorList>
    </citation>
    <scope>NUCLEOTIDE SEQUENCE</scope>
    <source>
        <strain evidence="7">RSA 2281</strain>
    </source>
</reference>
<protein>
    <recommendedName>
        <fullName evidence="9">Tetraspanin Tsp2</fullName>
    </recommendedName>
</protein>
<dbReference type="Proteomes" id="UP001209540">
    <property type="component" value="Unassembled WGS sequence"/>
</dbReference>
<reference evidence="7" key="1">
    <citation type="journal article" date="2022" name="IScience">
        <title>Evolution of zygomycete secretomes and the origins of terrestrial fungal ecologies.</title>
        <authorList>
            <person name="Chang Y."/>
            <person name="Wang Y."/>
            <person name="Mondo S."/>
            <person name="Ahrendt S."/>
            <person name="Andreopoulos W."/>
            <person name="Barry K."/>
            <person name="Beard J."/>
            <person name="Benny G.L."/>
            <person name="Blankenship S."/>
            <person name="Bonito G."/>
            <person name="Cuomo C."/>
            <person name="Desiro A."/>
            <person name="Gervers K.A."/>
            <person name="Hundley H."/>
            <person name="Kuo A."/>
            <person name="LaButti K."/>
            <person name="Lang B.F."/>
            <person name="Lipzen A."/>
            <person name="O'Donnell K."/>
            <person name="Pangilinan J."/>
            <person name="Reynolds N."/>
            <person name="Sandor L."/>
            <person name="Smith M.E."/>
            <person name="Tsang A."/>
            <person name="Grigoriev I.V."/>
            <person name="Stajich J.E."/>
            <person name="Spatafora J.W."/>
        </authorList>
    </citation>
    <scope>NUCLEOTIDE SEQUENCE</scope>
    <source>
        <strain evidence="7">RSA 2281</strain>
    </source>
</reference>
<keyword evidence="4 6" id="KW-0472">Membrane</keyword>
<sequence length="332" mass="37580">MEKTIGSSSRPSSSLPSQQQCYPPSDDEDLLPRPVLPWVSSSTDNIHRHSTGSVLSRSSFDTTTAGSVHLMKRYVPDPNVKRKMRWSTFKWWILISNTLLFFYGLGILLLAILTFGKFYLRADVVIVGERTLLNMVTATGIFCLLTSLLGYVGIILNHRGVLTIYNLLLWLTFAMIASIGYVSYRKNKWNIDGKLSYQWHYDLTSDGRARVQANLHCCGYKEFTDFHEKSNACFPRTVLPGCRFKYTQFTRQALTTCFIVAFSIVPAHLFVMISALLCSNHVNRKFGKGLPPKIYRLDYRGIVAGTPTGSTHNLFNDGLSQRPRTTPFHQTA</sequence>
<keyword evidence="2 6" id="KW-0812">Transmembrane</keyword>
<feature type="transmembrane region" description="Helical" evidence="6">
    <location>
        <begin position="253"/>
        <end position="278"/>
    </location>
</feature>
<evidence type="ECO:0000256" key="3">
    <source>
        <dbReference type="ARBA" id="ARBA00022989"/>
    </source>
</evidence>
<evidence type="ECO:0000256" key="4">
    <source>
        <dbReference type="ARBA" id="ARBA00023136"/>
    </source>
</evidence>